<dbReference type="EMBL" id="OY731400">
    <property type="protein sequence ID" value="CAJ1937057.1"/>
    <property type="molecule type" value="Genomic_DNA"/>
</dbReference>
<organism evidence="1 2">
    <name type="scientific">Sphenostylis stenocarpa</name>
    <dbReference type="NCBI Taxonomy" id="92480"/>
    <lineage>
        <taxon>Eukaryota</taxon>
        <taxon>Viridiplantae</taxon>
        <taxon>Streptophyta</taxon>
        <taxon>Embryophyta</taxon>
        <taxon>Tracheophyta</taxon>
        <taxon>Spermatophyta</taxon>
        <taxon>Magnoliopsida</taxon>
        <taxon>eudicotyledons</taxon>
        <taxon>Gunneridae</taxon>
        <taxon>Pentapetalae</taxon>
        <taxon>rosids</taxon>
        <taxon>fabids</taxon>
        <taxon>Fabales</taxon>
        <taxon>Fabaceae</taxon>
        <taxon>Papilionoideae</taxon>
        <taxon>50 kb inversion clade</taxon>
        <taxon>NPAAA clade</taxon>
        <taxon>indigoferoid/millettioid clade</taxon>
        <taxon>Phaseoleae</taxon>
        <taxon>Sphenostylis</taxon>
    </lineage>
</organism>
<reference evidence="1" key="1">
    <citation type="submission" date="2023-10" db="EMBL/GenBank/DDBJ databases">
        <authorList>
            <person name="Domelevo Entfellner J.-B."/>
        </authorList>
    </citation>
    <scope>NUCLEOTIDE SEQUENCE</scope>
</reference>
<dbReference type="Gramene" id="rna-AYBTSS11_LOCUS7804">
    <property type="protein sequence ID" value="CAJ1937057.1"/>
    <property type="gene ID" value="gene-AYBTSS11_LOCUS7804"/>
</dbReference>
<gene>
    <name evidence="1" type="ORF">AYBTSS11_LOCUS7804</name>
</gene>
<keyword evidence="2" id="KW-1185">Reference proteome</keyword>
<proteinExistence type="predicted"/>
<evidence type="ECO:0000313" key="2">
    <source>
        <dbReference type="Proteomes" id="UP001189624"/>
    </source>
</evidence>
<dbReference type="Proteomes" id="UP001189624">
    <property type="component" value="Chromosome 3"/>
</dbReference>
<evidence type="ECO:0000313" key="1">
    <source>
        <dbReference type="EMBL" id="CAJ1937057.1"/>
    </source>
</evidence>
<name>A0AA86S6M2_9FABA</name>
<dbReference type="AlphaFoldDB" id="A0AA86S6M2"/>
<accession>A0AA86S6M2</accession>
<sequence>MEIMFSKPFQGHNHCYSWKIDLIGVLKFVNVVRKERKTIAILHTTLHLFDLSVPVRGKKAVNFSLIPDGESVS</sequence>
<protein>
    <submittedName>
        <fullName evidence="1">Uncharacterized protein</fullName>
    </submittedName>
</protein>